<protein>
    <submittedName>
        <fullName evidence="2">Putative tail protein</fullName>
    </submittedName>
</protein>
<sequence>MPRAVANDHETVDQICLRTLGQTRGAVEATLAMNPGLAAKGVHLTAGDPLNLPDATPTTTKATVQLWD</sequence>
<evidence type="ECO:0000256" key="1">
    <source>
        <dbReference type="SAM" id="MobiDB-lite"/>
    </source>
</evidence>
<organism evidence="2">
    <name type="scientific">viral metagenome</name>
    <dbReference type="NCBI Taxonomy" id="1070528"/>
    <lineage>
        <taxon>unclassified sequences</taxon>
        <taxon>metagenomes</taxon>
        <taxon>organismal metagenomes</taxon>
    </lineage>
</organism>
<dbReference type="AlphaFoldDB" id="A0A6M3KMP2"/>
<reference evidence="2" key="1">
    <citation type="submission" date="2020-03" db="EMBL/GenBank/DDBJ databases">
        <title>The deep terrestrial virosphere.</title>
        <authorList>
            <person name="Holmfeldt K."/>
            <person name="Nilsson E."/>
            <person name="Simone D."/>
            <person name="Lopez-Fernandez M."/>
            <person name="Wu X."/>
            <person name="de Brujin I."/>
            <person name="Lundin D."/>
            <person name="Andersson A."/>
            <person name="Bertilsson S."/>
            <person name="Dopson M."/>
        </authorList>
    </citation>
    <scope>NUCLEOTIDE SEQUENCE</scope>
    <source>
        <strain evidence="2">MM415A00378</strain>
    </source>
</reference>
<evidence type="ECO:0000313" key="2">
    <source>
        <dbReference type="EMBL" id="QJA82665.1"/>
    </source>
</evidence>
<feature type="compositionally biased region" description="Polar residues" evidence="1">
    <location>
        <begin position="56"/>
        <end position="68"/>
    </location>
</feature>
<name>A0A6M3KMP2_9ZZZZ</name>
<feature type="region of interest" description="Disordered" evidence="1">
    <location>
        <begin position="48"/>
        <end position="68"/>
    </location>
</feature>
<dbReference type="InterPro" id="IPR008861">
    <property type="entry name" value="GpX-like"/>
</dbReference>
<dbReference type="EMBL" id="MT142493">
    <property type="protein sequence ID" value="QJA82665.1"/>
    <property type="molecule type" value="Genomic_DNA"/>
</dbReference>
<dbReference type="Pfam" id="PF05489">
    <property type="entry name" value="Phage_tail_X"/>
    <property type="match status" value="1"/>
</dbReference>
<proteinExistence type="predicted"/>
<accession>A0A6M3KMP2</accession>
<gene>
    <name evidence="2" type="ORF">MM415A00378_0010</name>
</gene>